<sequence length="57" mass="6650">MEMLLALCAIHSFLIFYPAVCRVSLWLFLCESLQPPPIPFICPNIYVSIHLFVRRLN</sequence>
<reference evidence="1" key="2">
    <citation type="journal article" date="2022" name="Proc. Natl. Acad. Sci. U.S.A.">
        <title>Diploid-dominant life cycles characterize the early evolution of Fungi.</title>
        <authorList>
            <person name="Amses K.R."/>
            <person name="Simmons D.R."/>
            <person name="Longcore J.E."/>
            <person name="Mondo S.J."/>
            <person name="Seto K."/>
            <person name="Jeronimo G.H."/>
            <person name="Bonds A.E."/>
            <person name="Quandt C.A."/>
            <person name="Davis W.J."/>
            <person name="Chang Y."/>
            <person name="Federici B.A."/>
            <person name="Kuo A."/>
            <person name="LaButti K."/>
            <person name="Pangilinan J."/>
            <person name="Andreopoulos W."/>
            <person name="Tritt A."/>
            <person name="Riley R."/>
            <person name="Hundley H."/>
            <person name="Johnson J."/>
            <person name="Lipzen A."/>
            <person name="Barry K."/>
            <person name="Lang B.F."/>
            <person name="Cuomo C.A."/>
            <person name="Buchler N.E."/>
            <person name="Grigoriev I.V."/>
            <person name="Spatafora J.W."/>
            <person name="Stajich J.E."/>
            <person name="James T.Y."/>
        </authorList>
    </citation>
    <scope>NUCLEOTIDE SEQUENCE</scope>
    <source>
        <strain evidence="1">AG</strain>
    </source>
</reference>
<dbReference type="EMBL" id="MU620950">
    <property type="protein sequence ID" value="KAI8576752.1"/>
    <property type="molecule type" value="Genomic_DNA"/>
</dbReference>
<organism evidence="1 2">
    <name type="scientific">Umbelopsis ramanniana AG</name>
    <dbReference type="NCBI Taxonomy" id="1314678"/>
    <lineage>
        <taxon>Eukaryota</taxon>
        <taxon>Fungi</taxon>
        <taxon>Fungi incertae sedis</taxon>
        <taxon>Mucoromycota</taxon>
        <taxon>Mucoromycotina</taxon>
        <taxon>Umbelopsidomycetes</taxon>
        <taxon>Umbelopsidales</taxon>
        <taxon>Umbelopsidaceae</taxon>
        <taxon>Umbelopsis</taxon>
    </lineage>
</organism>
<name>A0AAD5HAC4_UMBRA</name>
<dbReference type="Proteomes" id="UP001206595">
    <property type="component" value="Unassembled WGS sequence"/>
</dbReference>
<evidence type="ECO:0000313" key="2">
    <source>
        <dbReference type="Proteomes" id="UP001206595"/>
    </source>
</evidence>
<dbReference type="RefSeq" id="XP_051441756.1">
    <property type="nucleotide sequence ID" value="XM_051591342.1"/>
</dbReference>
<keyword evidence="2" id="KW-1185">Reference proteome</keyword>
<comment type="caution">
    <text evidence="1">The sequence shown here is derived from an EMBL/GenBank/DDBJ whole genome shotgun (WGS) entry which is preliminary data.</text>
</comment>
<dbReference type="GeneID" id="75916685"/>
<reference evidence="1" key="1">
    <citation type="submission" date="2021-06" db="EMBL/GenBank/DDBJ databases">
        <authorList>
            <consortium name="DOE Joint Genome Institute"/>
            <person name="Mondo S.J."/>
            <person name="Amses K.R."/>
            <person name="Simmons D.R."/>
            <person name="Longcore J.E."/>
            <person name="Seto K."/>
            <person name="Alves G.H."/>
            <person name="Bonds A.E."/>
            <person name="Quandt C.A."/>
            <person name="Davis W.J."/>
            <person name="Chang Y."/>
            <person name="Letcher P.M."/>
            <person name="Powell M.J."/>
            <person name="Kuo A."/>
            <person name="Labutti K."/>
            <person name="Pangilinan J."/>
            <person name="Andreopoulos W."/>
            <person name="Tritt A."/>
            <person name="Riley R."/>
            <person name="Hundley H."/>
            <person name="Johnson J."/>
            <person name="Lipzen A."/>
            <person name="Barry K."/>
            <person name="Berbee M.L."/>
            <person name="Buchler N.E."/>
            <person name="Grigoriev I.V."/>
            <person name="Spatafora J.W."/>
            <person name="Stajich J.E."/>
            <person name="James T.Y."/>
        </authorList>
    </citation>
    <scope>NUCLEOTIDE SEQUENCE</scope>
    <source>
        <strain evidence="1">AG</strain>
    </source>
</reference>
<evidence type="ECO:0000313" key="1">
    <source>
        <dbReference type="EMBL" id="KAI8576752.1"/>
    </source>
</evidence>
<proteinExistence type="predicted"/>
<accession>A0AAD5HAC4</accession>
<gene>
    <name evidence="1" type="ORF">K450DRAFT_255413</name>
</gene>
<dbReference type="AlphaFoldDB" id="A0AAD5HAC4"/>
<protein>
    <submittedName>
        <fullName evidence="1">Uncharacterized protein</fullName>
    </submittedName>
</protein>